<dbReference type="RefSeq" id="WP_395814272.1">
    <property type="nucleotide sequence ID" value="NZ_CP043494.1"/>
</dbReference>
<organism evidence="2 3">
    <name type="scientific">Archangium minus</name>
    <dbReference type="NCBI Taxonomy" id="83450"/>
    <lineage>
        <taxon>Bacteria</taxon>
        <taxon>Pseudomonadati</taxon>
        <taxon>Myxococcota</taxon>
        <taxon>Myxococcia</taxon>
        <taxon>Myxococcales</taxon>
        <taxon>Cystobacterineae</taxon>
        <taxon>Archangiaceae</taxon>
        <taxon>Archangium</taxon>
    </lineage>
</organism>
<name>A0ABY9WI01_9BACT</name>
<evidence type="ECO:0000256" key="1">
    <source>
        <dbReference type="SAM" id="Phobius"/>
    </source>
</evidence>
<keyword evidence="1" id="KW-0812">Transmembrane</keyword>
<evidence type="ECO:0000313" key="3">
    <source>
        <dbReference type="Proteomes" id="UP001611383"/>
    </source>
</evidence>
<sequence length="252" mass="26961">MTRCADRQAKQALEALFRGELDGEGFTRLRSHAAGCDECREAYDKLSRVESSLEQRVLPAYREQLLEKELFARLGAATKPAPARAPVPERKRSWPTFFIPAAVGLAVAGVAMVLVVPELGTREPEWQSRGAETGTTAWGLRAFCVGADGGVRGEARPGGTLVCGEGDAVQFSYTAPEAASLSVEAVSAEGEPLQFFPQEGPSEKVAAGVDMLLPYSTPVQGGWLSGPLEVRATFKDPKGRALSQTKLTLSPR</sequence>
<evidence type="ECO:0008006" key="4">
    <source>
        <dbReference type="Google" id="ProtNLM"/>
    </source>
</evidence>
<reference evidence="2 3" key="1">
    <citation type="submission" date="2019-08" db="EMBL/GenBank/DDBJ databases">
        <title>Archangium and Cystobacter genomes.</title>
        <authorList>
            <person name="Chen I.-C.K."/>
            <person name="Wielgoss S."/>
        </authorList>
    </citation>
    <scope>NUCLEOTIDE SEQUENCE [LARGE SCALE GENOMIC DNA]</scope>
    <source>
        <strain evidence="2 3">Cbm 6</strain>
    </source>
</reference>
<dbReference type="Proteomes" id="UP001611383">
    <property type="component" value="Chromosome"/>
</dbReference>
<keyword evidence="1" id="KW-0472">Membrane</keyword>
<gene>
    <name evidence="2" type="ORF">F0U60_04345</name>
</gene>
<dbReference type="EMBL" id="CP043494">
    <property type="protein sequence ID" value="WNG43411.1"/>
    <property type="molecule type" value="Genomic_DNA"/>
</dbReference>
<evidence type="ECO:0000313" key="2">
    <source>
        <dbReference type="EMBL" id="WNG43411.1"/>
    </source>
</evidence>
<accession>A0ABY9WI01</accession>
<proteinExistence type="predicted"/>
<feature type="transmembrane region" description="Helical" evidence="1">
    <location>
        <begin position="97"/>
        <end position="116"/>
    </location>
</feature>
<protein>
    <recommendedName>
        <fullName evidence="4">Zinc-finger domain-containing protein</fullName>
    </recommendedName>
</protein>
<keyword evidence="3" id="KW-1185">Reference proteome</keyword>
<keyword evidence="1" id="KW-1133">Transmembrane helix</keyword>